<keyword evidence="4" id="KW-0720">Serine protease</keyword>
<comment type="similarity">
    <text evidence="1 5">Belongs to the peptidase S8 family.</text>
</comment>
<keyword evidence="7" id="KW-0472">Membrane</keyword>
<dbReference type="InterPro" id="IPR023828">
    <property type="entry name" value="Peptidase_S8_Ser-AS"/>
</dbReference>
<reference evidence="9 10" key="1">
    <citation type="submission" date="2016-01" db="EMBL/GenBank/DDBJ databases">
        <authorList>
            <person name="Mitreva M."/>
            <person name="Pepin K.H."/>
            <person name="Mihindukulasuriya K.A."/>
            <person name="Fulton R."/>
            <person name="Fronick C."/>
            <person name="O'Laughlin M."/>
            <person name="Miner T."/>
            <person name="Herter B."/>
            <person name="Rosa B.A."/>
            <person name="Cordes M."/>
            <person name="Tomlinson C."/>
            <person name="Wollam A."/>
            <person name="Palsikar V.B."/>
            <person name="Mardis E.R."/>
            <person name="Wilson R.K."/>
        </authorList>
    </citation>
    <scope>NUCLEOTIDE SEQUENCE [LARGE SCALE GENOMIC DNA]</scope>
    <source>
        <strain evidence="9 10">DNF00696</strain>
    </source>
</reference>
<proteinExistence type="inferred from homology"/>
<keyword evidence="7" id="KW-1133">Transmembrane helix</keyword>
<feature type="region of interest" description="Disordered" evidence="6">
    <location>
        <begin position="1407"/>
        <end position="1456"/>
    </location>
</feature>
<evidence type="ECO:0000256" key="6">
    <source>
        <dbReference type="SAM" id="MobiDB-lite"/>
    </source>
</evidence>
<gene>
    <name evidence="9" type="ORF">HMPREF1862_00528</name>
</gene>
<dbReference type="SUPFAM" id="SSF52058">
    <property type="entry name" value="L domain-like"/>
    <property type="match status" value="1"/>
</dbReference>
<dbReference type="Pfam" id="PF00082">
    <property type="entry name" value="Peptidase_S8"/>
    <property type="match status" value="1"/>
</dbReference>
<dbReference type="InterPro" id="IPR032675">
    <property type="entry name" value="LRR_dom_sf"/>
</dbReference>
<dbReference type="Gene3D" id="3.80.10.10">
    <property type="entry name" value="Ribonuclease Inhibitor"/>
    <property type="match status" value="2"/>
</dbReference>
<dbReference type="Gene3D" id="2.60.40.1120">
    <property type="entry name" value="Carboxypeptidase-like, regulatory domain"/>
    <property type="match status" value="1"/>
</dbReference>
<name>A0AB34X0S5_9ACTO</name>
<dbReference type="PANTHER" id="PTHR43399">
    <property type="entry name" value="SUBTILISIN-RELATED"/>
    <property type="match status" value="1"/>
</dbReference>
<dbReference type="InterPro" id="IPR022398">
    <property type="entry name" value="Peptidase_S8_His-AS"/>
</dbReference>
<dbReference type="GO" id="GO:0030246">
    <property type="term" value="F:carbohydrate binding"/>
    <property type="evidence" value="ECO:0007669"/>
    <property type="project" value="InterPro"/>
</dbReference>
<evidence type="ECO:0000256" key="2">
    <source>
        <dbReference type="ARBA" id="ARBA00022670"/>
    </source>
</evidence>
<dbReference type="InterPro" id="IPR015500">
    <property type="entry name" value="Peptidase_S8_subtilisin-rel"/>
</dbReference>
<dbReference type="GO" id="GO:0004252">
    <property type="term" value="F:serine-type endopeptidase activity"/>
    <property type="evidence" value="ECO:0007669"/>
    <property type="project" value="InterPro"/>
</dbReference>
<dbReference type="InterPro" id="IPR026906">
    <property type="entry name" value="LRR_5"/>
</dbReference>
<dbReference type="PROSITE" id="PS00138">
    <property type="entry name" value="SUBTILASE_SER"/>
    <property type="match status" value="1"/>
</dbReference>
<feature type="transmembrane region" description="Helical" evidence="7">
    <location>
        <begin position="1466"/>
        <end position="1485"/>
    </location>
</feature>
<dbReference type="Gene3D" id="3.40.50.200">
    <property type="entry name" value="Peptidase S8/S53 domain"/>
    <property type="match status" value="1"/>
</dbReference>
<dbReference type="InterPro" id="IPR036852">
    <property type="entry name" value="Peptidase_S8/S53_dom_sf"/>
</dbReference>
<evidence type="ECO:0000313" key="9">
    <source>
        <dbReference type="EMBL" id="KXB81551.1"/>
    </source>
</evidence>
<dbReference type="InterPro" id="IPR000209">
    <property type="entry name" value="Peptidase_S8/S53_dom"/>
</dbReference>
<dbReference type="PROSITE" id="PS00137">
    <property type="entry name" value="SUBTILASE_HIS"/>
    <property type="match status" value="1"/>
</dbReference>
<dbReference type="GO" id="GO:0006508">
    <property type="term" value="P:proteolysis"/>
    <property type="evidence" value="ECO:0007669"/>
    <property type="project" value="UniProtKB-KW"/>
</dbReference>
<comment type="caution">
    <text evidence="5">Lacks conserved residue(s) required for the propagation of feature annotation.</text>
</comment>
<comment type="caution">
    <text evidence="9">The sequence shown here is derived from an EMBL/GenBank/DDBJ whole genome shotgun (WGS) entry which is preliminary data.</text>
</comment>
<dbReference type="SUPFAM" id="SSF52743">
    <property type="entry name" value="Subtilisin-like"/>
    <property type="match status" value="1"/>
</dbReference>
<dbReference type="SUPFAM" id="SSF49452">
    <property type="entry name" value="Starch-binding domain-like"/>
    <property type="match status" value="1"/>
</dbReference>
<evidence type="ECO:0000256" key="1">
    <source>
        <dbReference type="ARBA" id="ARBA00011073"/>
    </source>
</evidence>
<protein>
    <submittedName>
        <fullName evidence="9">LPXTG-motif protein cell wall anchor domain protein</fullName>
    </submittedName>
</protein>
<dbReference type="InterPro" id="IPR051048">
    <property type="entry name" value="Peptidase_S8/S53_subtilisin"/>
</dbReference>
<dbReference type="PROSITE" id="PS51892">
    <property type="entry name" value="SUBTILASE"/>
    <property type="match status" value="1"/>
</dbReference>
<dbReference type="PANTHER" id="PTHR43399:SF4">
    <property type="entry name" value="CELL WALL-ASSOCIATED PROTEASE"/>
    <property type="match status" value="1"/>
</dbReference>
<organism evidence="9 10">
    <name type="scientific">Varibaculum cambriense</name>
    <dbReference type="NCBI Taxonomy" id="184870"/>
    <lineage>
        <taxon>Bacteria</taxon>
        <taxon>Bacillati</taxon>
        <taxon>Actinomycetota</taxon>
        <taxon>Actinomycetes</taxon>
        <taxon>Actinomycetales</taxon>
        <taxon>Actinomycetaceae</taxon>
        <taxon>Varibaculum</taxon>
    </lineage>
</organism>
<keyword evidence="7" id="KW-0812">Transmembrane</keyword>
<feature type="compositionally biased region" description="Polar residues" evidence="6">
    <location>
        <begin position="1412"/>
        <end position="1425"/>
    </location>
</feature>
<evidence type="ECO:0000256" key="3">
    <source>
        <dbReference type="ARBA" id="ARBA00022801"/>
    </source>
</evidence>
<evidence type="ECO:0000259" key="8">
    <source>
        <dbReference type="Pfam" id="PF00082"/>
    </source>
</evidence>
<dbReference type="Pfam" id="PF13306">
    <property type="entry name" value="LRR_5"/>
    <property type="match status" value="2"/>
</dbReference>
<keyword evidence="2" id="KW-0645">Protease</keyword>
<accession>A0AB34X0S5</accession>
<dbReference type="InterPro" id="IPR013784">
    <property type="entry name" value="Carb-bd-like_fold"/>
</dbReference>
<evidence type="ECO:0000313" key="10">
    <source>
        <dbReference type="Proteomes" id="UP000070572"/>
    </source>
</evidence>
<evidence type="ECO:0000256" key="5">
    <source>
        <dbReference type="PROSITE-ProRule" id="PRU01240"/>
    </source>
</evidence>
<evidence type="ECO:0000256" key="7">
    <source>
        <dbReference type="SAM" id="Phobius"/>
    </source>
</evidence>
<dbReference type="EMBL" id="LSDN01000008">
    <property type="protein sequence ID" value="KXB81551.1"/>
    <property type="molecule type" value="Genomic_DNA"/>
</dbReference>
<dbReference type="Proteomes" id="UP000070572">
    <property type="component" value="Unassembled WGS sequence"/>
</dbReference>
<feature type="domain" description="Peptidase S8/S53" evidence="8">
    <location>
        <begin position="30"/>
        <end position="267"/>
    </location>
</feature>
<feature type="region of interest" description="Disordered" evidence="6">
    <location>
        <begin position="666"/>
        <end position="687"/>
    </location>
</feature>
<sequence>MRSHFRGFDAKTGKFILKGNYIDFVGSGKTDNHGTHVAGIMVGSETRKTGNKTVEVNRIGVAPGAKFIAARAFRDGVGGSNANIIKACQWMLAPGGDSAKAPRIINQSWSDGSNKADPWLEEVSKTIREAGILNVFSAGNNGAVKAAPGSVDNPGSMPGVLSVGAVNNTGILADFSRRGPSQWKNAGIKPDLVAPGVQIRSALPGGKYASWDGTSGAAPHVSGLAALVLQANPQLSVNELEAILKSNTRNGTDDEYPQTPNYGYGYGVIDAYDAVQSALQKAGKIPAGEKLGSLSGTVSAATTVNTKLPAIIQLPKRAYVSRKLPALVNLQEPNKCRSISLLLTKDGEEIAREKLAISSANNEKSYEISIPAEKITAPGNYEIKVQVETTSNRIYETSKASVQVQAAILPGSYFNDFEKLSTGIDMEGDFRVSTVNLQTDPRPVTGERILGLNPNQHGMGTAEQSTFQLPRIDLTTVVPSDKVELVFQENASWAGGVIGFQAVSVPKAPGEKAEGLFNYPTELKQEGWVERRVDLSKFAGKTIDLFAFSLNKGGVSGDGWSIDNLSLLLNGKGESTNTDPVPHTVLQLNLKGEDSSGYEALAAAIEIPQLGLKLLADEKSGKYSIPKIPAGTYDVYIGHSGYATQKHSVKVQPDKDLKLDVILEKEKPGGAEEPETENLQNSVPPTDKQVGRREIAYDNNNPLAGGILHSKVGRGVAIDVNGGDHTQLRKVHIFGAGNNPYLQAGQMRLSVKSINSLGRVIDVVKPRLIKIVPGKWNEINLVSDKIAGNRQLYITVEQVSPSGKTPAVALDSSVRPKTGAVQHAYLYTGEFLPLISGGYFGVPMIRAEFGTTDLNDKAVSPVQPKFASEVSLTPVADVLVSDEQKPKDLLTIGDWEISPSRGMITKWLKLKEFLEKPSEQQNLEIPEVIGGVKITSIGAGVFKNPTWGIKNVAKVQIPEGVTEVNSEAFYNLGIKELKLPSSLERIYSSVFQNLRVTQLELPDNLRHIGDNAFAYCRKLKELKIPNSVEYLGRAAFEEAESLTLLKLPNNPKFTEIATMAFQNAEKLKQVEIPESVKIIKPNAFARPFAFDRGGIEHLKLPEGLESIENNAFIGNSLSQLRIPDSVQEVAESAFEGNQIESLIFGAELKKLGASSFEGNSLKKVVFTEKIQTVGRRAFADNPLEMVRLNRTIKPYDKNQKIGLHEYALPNAIGSLEIYRDDQVNKQIKESLTRDDGTLPEIKVVSDTENQFEDKTSKIVGKIIALNAGKASKMMAEELPQTESILASLNRQLQDNPYQRLEVKHLLQVDLLDDEKESVPWQGTLKVKLPLEEDSSVSIYTRPLGSKGNWTLRTVDYSQTGFAVIDLSTASEIAVVKIALKMLDLPGIIDYGFLAPWMSPYKAPLPIDPHPGASNNEGENNASPGNGSILEKAGLKEGSTGGNESNKRETSNKRGNSLVNTGTFTDLLALSLGSMLCFIAGGALLMRRREKNLR</sequence>
<evidence type="ECO:0000256" key="4">
    <source>
        <dbReference type="ARBA" id="ARBA00022825"/>
    </source>
</evidence>
<keyword evidence="3" id="KW-0378">Hydrolase</keyword>
<dbReference type="PRINTS" id="PR00723">
    <property type="entry name" value="SUBTILISIN"/>
</dbReference>